<evidence type="ECO:0000256" key="2">
    <source>
        <dbReference type="ARBA" id="ARBA00022729"/>
    </source>
</evidence>
<protein>
    <recommendedName>
        <fullName evidence="4">Flagella basal body P-ring formation protein FlgA</fullName>
    </recommendedName>
</protein>
<dbReference type="InterPro" id="IPR017585">
    <property type="entry name" value="SAF_FlgA"/>
</dbReference>
<keyword evidence="3 4" id="KW-0574">Periplasm</keyword>
<dbReference type="GO" id="GO:0042597">
    <property type="term" value="C:periplasmic space"/>
    <property type="evidence" value="ECO:0007669"/>
    <property type="project" value="UniProtKB-SubCell"/>
</dbReference>
<proteinExistence type="inferred from homology"/>
<evidence type="ECO:0000259" key="5">
    <source>
        <dbReference type="SMART" id="SM00858"/>
    </source>
</evidence>
<sequence>MIKPLQNLIRSNQAFARLAVSVFLLSSLSSYAEVQSIPDAKQDLNAVKVKVEEFLTMQTIGYPGKVTVSATPVDRNLKLPACPQMQVFLPPGSRVWGRTNIGVSCDMPVWKIYLQANISVMSQYLTAAAPLTQGRVVTSQDLMYQSGDLAQLPSGIFTDPEQVIGRTVSVSLQAGTVLRQEMLKMSPVVLQGQKVVLNSIGDGFQVSAEGQALTTAGEGQVVQVKVASGQVISGIARNGGQIDVRF</sequence>
<dbReference type="InterPro" id="IPR041231">
    <property type="entry name" value="FlgA_N"/>
</dbReference>
<keyword evidence="2 4" id="KW-0732">Signal</keyword>
<dbReference type="GO" id="GO:0044780">
    <property type="term" value="P:bacterial-type flagellum assembly"/>
    <property type="evidence" value="ECO:0007669"/>
    <property type="project" value="InterPro"/>
</dbReference>
<feature type="signal peptide" evidence="4">
    <location>
        <begin position="1"/>
        <end position="32"/>
    </location>
</feature>
<gene>
    <name evidence="6" type="primary">flgA</name>
    <name evidence="6" type="ORF">ZMTM_17130</name>
</gene>
<evidence type="ECO:0000313" key="7">
    <source>
        <dbReference type="Proteomes" id="UP000826722"/>
    </source>
</evidence>
<reference evidence="6" key="1">
    <citation type="journal article" date="2021" name="Arch. Microbiol.">
        <title>Methyloradius palustris gen. nov., sp. nov., a methanol-oxidizing bacterium isolated from snow.</title>
        <authorList>
            <person name="Miyadera T."/>
            <person name="Kojima H."/>
            <person name="Fukui M."/>
        </authorList>
    </citation>
    <scope>NUCLEOTIDE SEQUENCE</scope>
    <source>
        <strain evidence="6">Zm11</strain>
    </source>
</reference>
<comment type="similarity">
    <text evidence="4">Belongs to the FlgA family.</text>
</comment>
<keyword evidence="7" id="KW-1185">Reference proteome</keyword>
<evidence type="ECO:0000256" key="3">
    <source>
        <dbReference type="ARBA" id="ARBA00022764"/>
    </source>
</evidence>
<organism evidence="6 7">
    <name type="scientific">Methyloradius palustris</name>
    <dbReference type="NCBI Taxonomy" id="2778876"/>
    <lineage>
        <taxon>Bacteria</taxon>
        <taxon>Pseudomonadati</taxon>
        <taxon>Pseudomonadota</taxon>
        <taxon>Betaproteobacteria</taxon>
        <taxon>Nitrosomonadales</taxon>
        <taxon>Methylophilaceae</taxon>
        <taxon>Methyloradius</taxon>
    </lineage>
</organism>
<dbReference type="SMART" id="SM00858">
    <property type="entry name" value="SAF"/>
    <property type="match status" value="1"/>
</dbReference>
<evidence type="ECO:0000256" key="1">
    <source>
        <dbReference type="ARBA" id="ARBA00004418"/>
    </source>
</evidence>
<dbReference type="PANTHER" id="PTHR36307:SF1">
    <property type="entry name" value="FLAGELLA BASAL BODY P-RING FORMATION PROTEIN FLGA"/>
    <property type="match status" value="1"/>
</dbReference>
<comment type="function">
    <text evidence="4">Involved in the assembly process of the P-ring formation. It may associate with FlgF on the rod constituting a structure essential for the P-ring assembly or may act as a modulator protein for the P-ring assembly.</text>
</comment>
<dbReference type="PANTHER" id="PTHR36307">
    <property type="entry name" value="FLAGELLA BASAL BODY P-RING FORMATION PROTEIN FLGA"/>
    <property type="match status" value="1"/>
</dbReference>
<comment type="subcellular location">
    <subcellularLocation>
        <location evidence="1 4">Periplasm</location>
    </subcellularLocation>
</comment>
<dbReference type="Gene3D" id="3.90.1210.10">
    <property type="entry name" value="Antifreeze-like/N-acetylneuraminic acid synthase C-terminal domain"/>
    <property type="match status" value="1"/>
</dbReference>
<dbReference type="InterPro" id="IPR039246">
    <property type="entry name" value="Flagellar_FlgA"/>
</dbReference>
<feature type="domain" description="SAF" evidence="5">
    <location>
        <begin position="122"/>
        <end position="184"/>
    </location>
</feature>
<evidence type="ECO:0000313" key="6">
    <source>
        <dbReference type="EMBL" id="BCM25454.1"/>
    </source>
</evidence>
<keyword evidence="4" id="KW-1005">Bacterial flagellum biogenesis</keyword>
<dbReference type="Pfam" id="PF13144">
    <property type="entry name" value="ChapFlgA"/>
    <property type="match status" value="1"/>
</dbReference>
<accession>A0A8D5JWU2</accession>
<evidence type="ECO:0000256" key="4">
    <source>
        <dbReference type="RuleBase" id="RU362063"/>
    </source>
</evidence>
<keyword evidence="6" id="KW-0282">Flagellum</keyword>
<dbReference type="InterPro" id="IPR013974">
    <property type="entry name" value="SAF"/>
</dbReference>
<feature type="chain" id="PRO_5034251159" description="Flagella basal body P-ring formation protein FlgA" evidence="4">
    <location>
        <begin position="33"/>
        <end position="246"/>
    </location>
</feature>
<dbReference type="NCBIfam" id="TIGR03170">
    <property type="entry name" value="flgA_cterm"/>
    <property type="match status" value="1"/>
</dbReference>
<dbReference type="Proteomes" id="UP000826722">
    <property type="component" value="Chromosome"/>
</dbReference>
<dbReference type="EMBL" id="AP024110">
    <property type="protein sequence ID" value="BCM25454.1"/>
    <property type="molecule type" value="Genomic_DNA"/>
</dbReference>
<dbReference type="KEGG" id="mpau:ZMTM_17130"/>
<dbReference type="AlphaFoldDB" id="A0A8D5JWU2"/>
<dbReference type="RefSeq" id="WP_221763542.1">
    <property type="nucleotide sequence ID" value="NZ_AP024110.1"/>
</dbReference>
<keyword evidence="6" id="KW-0966">Cell projection</keyword>
<dbReference type="Gene3D" id="2.30.30.760">
    <property type="match status" value="1"/>
</dbReference>
<keyword evidence="6" id="KW-0969">Cilium</keyword>
<name>A0A8D5JWU2_9PROT</name>
<dbReference type="Pfam" id="PF17656">
    <property type="entry name" value="ChapFlgA_N"/>
    <property type="match status" value="1"/>
</dbReference>
<dbReference type="CDD" id="cd11614">
    <property type="entry name" value="SAF_CpaB_FlgA_like"/>
    <property type="match status" value="1"/>
</dbReference>